<keyword evidence="6" id="KW-0238">DNA-binding</keyword>
<sequence>MLSADTNNNKSSGLYTCQTCNSIFTCLNYYQKHRQQHAETEGVKLLTCLHCTYVSDNGFHYNWHIMSHASSPPHRCDVCDPNSQSTNNDQFLTTSSLTTSTASTATTILSSSSSTNQFKQNVANFSDSNHHHHNNHSSYHHFPNNNGASINGIDQTSITNRISNTIISNDGKCRSISTETDDDLILESQLYSPIPGDESPCPTLSMAKNSSAILKKTIFPLSINRQNHENYDTRQLFDSHLQQPQSDDQDQDDNATIIDESVDDVDDNNDVILDNNNVHCDGENGDYDDEETDEETDVDEEPVLQFQQQQQVCDMNGGISHQNFYGIDDNGDNHMVNEEDEDDEDENDDDGIIHQDQFQLQQPQEFNNGHQDFDIQNHQLMSNGFSDEQHMIVADADNDHLDEEDDDDQQPDLIGFDDADDDEDEEEDEDDEEDGENFGKNNCDIQMPQTQTQQRQQVSADIYDFNSDEDLDQQRPPQLNISSKSFNLSSSNQHQQLSSLSHHHQHHLQPERFLNQAHHLHQHHQSITQGLPTLQINNSNANGNDQQHQTQSIHHNSNAQSSLNQNHPAASFTIAHPNFIFPNAAAATVATGQLLTTGPHSQNNPTAAVASPNAQGAAAIFNPNATFTAANGQMVQLVSLQPFTHHTGDSGQTATQYLQSAQTNSGTPIDTGLPGLSRLPSSVPNKKVHSQLPSTKTSKTQQVSSGLVFAKKTPKSNKSHSSSSSNNNTNLAVSSRNESLSPTELANSLGTTITKIVSPSDYKPMKGKGKGNRKPRISFISVVNGITLGSDGIRRKFHCSHCGNGKSFKTKSHLQRHMLTHTGEKPYQCQECGAKFNQSSSLRNHIIAIHTKRFPHTCTTCGKGFLMPAVLQKHISATGHQSEI</sequence>
<dbReference type="FunFam" id="3.30.160.60:FF:000145">
    <property type="entry name" value="Zinc finger protein 574"/>
    <property type="match status" value="1"/>
</dbReference>
<feature type="region of interest" description="Disordered" evidence="9">
    <location>
        <begin position="125"/>
        <end position="153"/>
    </location>
</feature>
<organism evidence="11 12">
    <name type="scientific">Dermatophagoides pteronyssinus</name>
    <name type="common">European house dust mite</name>
    <dbReference type="NCBI Taxonomy" id="6956"/>
    <lineage>
        <taxon>Eukaryota</taxon>
        <taxon>Metazoa</taxon>
        <taxon>Ecdysozoa</taxon>
        <taxon>Arthropoda</taxon>
        <taxon>Chelicerata</taxon>
        <taxon>Arachnida</taxon>
        <taxon>Acari</taxon>
        <taxon>Acariformes</taxon>
        <taxon>Sarcoptiformes</taxon>
        <taxon>Astigmata</taxon>
        <taxon>Psoroptidia</taxon>
        <taxon>Analgoidea</taxon>
        <taxon>Pyroglyphidae</taxon>
        <taxon>Dermatophagoidinae</taxon>
        <taxon>Dermatophagoides</taxon>
    </lineage>
</organism>
<accession>A0A6P6XXA6</accession>
<evidence type="ECO:0000256" key="5">
    <source>
        <dbReference type="ARBA" id="ARBA00022833"/>
    </source>
</evidence>
<feature type="region of interest" description="Disordered" evidence="9">
    <location>
        <begin position="400"/>
        <end position="508"/>
    </location>
</feature>
<feature type="domain" description="C2H2-type" evidence="10">
    <location>
        <begin position="827"/>
        <end position="855"/>
    </location>
</feature>
<feature type="compositionally biased region" description="Low complexity" evidence="9">
    <location>
        <begin position="480"/>
        <end position="500"/>
    </location>
</feature>
<feature type="compositionally biased region" description="Polar residues" evidence="9">
    <location>
        <begin position="439"/>
        <end position="448"/>
    </location>
</feature>
<feature type="region of interest" description="Disordered" evidence="9">
    <location>
        <begin position="534"/>
        <end position="564"/>
    </location>
</feature>
<evidence type="ECO:0000256" key="1">
    <source>
        <dbReference type="ARBA" id="ARBA00004123"/>
    </source>
</evidence>
<dbReference type="InterPro" id="IPR036236">
    <property type="entry name" value="Znf_C2H2_sf"/>
</dbReference>
<evidence type="ECO:0000313" key="11">
    <source>
        <dbReference type="Proteomes" id="UP000515146"/>
    </source>
</evidence>
<dbReference type="GO" id="GO:0000978">
    <property type="term" value="F:RNA polymerase II cis-regulatory region sequence-specific DNA binding"/>
    <property type="evidence" value="ECO:0007669"/>
    <property type="project" value="TreeGrafter"/>
</dbReference>
<keyword evidence="11" id="KW-1185">Reference proteome</keyword>
<comment type="subcellular location">
    <subcellularLocation>
        <location evidence="1">Nucleus</location>
    </subcellularLocation>
</comment>
<feature type="domain" description="C2H2-type" evidence="10">
    <location>
        <begin position="797"/>
        <end position="826"/>
    </location>
</feature>
<evidence type="ECO:0000256" key="7">
    <source>
        <dbReference type="ARBA" id="ARBA00023242"/>
    </source>
</evidence>
<evidence type="ECO:0000256" key="4">
    <source>
        <dbReference type="ARBA" id="ARBA00022771"/>
    </source>
</evidence>
<dbReference type="PANTHER" id="PTHR24404:SF114">
    <property type="entry name" value="KLUMPFUSS, ISOFORM B-RELATED"/>
    <property type="match status" value="1"/>
</dbReference>
<dbReference type="PANTHER" id="PTHR24404">
    <property type="entry name" value="ZINC FINGER PROTEIN"/>
    <property type="match status" value="1"/>
</dbReference>
<dbReference type="AlphaFoldDB" id="A0A6P6XXA6"/>
<feature type="region of interest" description="Disordered" evidence="9">
    <location>
        <begin position="663"/>
        <end position="746"/>
    </location>
</feature>
<dbReference type="GO" id="GO:0006357">
    <property type="term" value="P:regulation of transcription by RNA polymerase II"/>
    <property type="evidence" value="ECO:0007669"/>
    <property type="project" value="TreeGrafter"/>
</dbReference>
<evidence type="ECO:0000256" key="3">
    <source>
        <dbReference type="ARBA" id="ARBA00022737"/>
    </source>
</evidence>
<keyword evidence="5" id="KW-0862">Zinc</keyword>
<dbReference type="RefSeq" id="XP_027196539.1">
    <property type="nucleotide sequence ID" value="XM_027340738.1"/>
</dbReference>
<dbReference type="InterPro" id="IPR013087">
    <property type="entry name" value="Znf_C2H2_type"/>
</dbReference>
<proteinExistence type="predicted"/>
<dbReference type="SMART" id="SM00355">
    <property type="entry name" value="ZnF_C2H2"/>
    <property type="match status" value="5"/>
</dbReference>
<reference evidence="12" key="1">
    <citation type="submission" date="2025-08" db="UniProtKB">
        <authorList>
            <consortium name="RefSeq"/>
        </authorList>
    </citation>
    <scope>IDENTIFICATION</scope>
    <source>
        <strain evidence="12">Airmid</strain>
    </source>
</reference>
<dbReference type="GO" id="GO:0005634">
    <property type="term" value="C:nucleus"/>
    <property type="evidence" value="ECO:0007669"/>
    <property type="project" value="UniProtKB-SubCell"/>
</dbReference>
<dbReference type="InterPro" id="IPR050589">
    <property type="entry name" value="Ikaros_C2H2-ZF"/>
</dbReference>
<protein>
    <submittedName>
        <fullName evidence="12">Transcriptional regulator ovo-like</fullName>
    </submittedName>
</protein>
<keyword evidence="2" id="KW-0479">Metal-binding</keyword>
<evidence type="ECO:0000256" key="2">
    <source>
        <dbReference type="ARBA" id="ARBA00022723"/>
    </source>
</evidence>
<feature type="compositionally biased region" description="Polar residues" evidence="9">
    <location>
        <begin position="736"/>
        <end position="746"/>
    </location>
</feature>
<name>A0A6P6XXA6_DERPT</name>
<dbReference type="OMA" id="CKEHISS"/>
<feature type="region of interest" description="Disordered" evidence="9">
    <location>
        <begin position="325"/>
        <end position="350"/>
    </location>
</feature>
<dbReference type="SUPFAM" id="SSF57667">
    <property type="entry name" value="beta-beta-alpha zinc fingers"/>
    <property type="match status" value="1"/>
</dbReference>
<dbReference type="KEGG" id="dpte:113791021"/>
<dbReference type="FunFam" id="3.30.160.60:FF:000176">
    <property type="entry name" value="zinc finger protein 70"/>
    <property type="match status" value="1"/>
</dbReference>
<evidence type="ECO:0000313" key="12">
    <source>
        <dbReference type="RefSeq" id="XP_027196539.1"/>
    </source>
</evidence>
<evidence type="ECO:0000256" key="8">
    <source>
        <dbReference type="PROSITE-ProRule" id="PRU00042"/>
    </source>
</evidence>
<feature type="domain" description="C2H2-type" evidence="10">
    <location>
        <begin position="856"/>
        <end position="884"/>
    </location>
</feature>
<dbReference type="Pfam" id="PF00096">
    <property type="entry name" value="zf-C2H2"/>
    <property type="match status" value="2"/>
</dbReference>
<feature type="region of interest" description="Disordered" evidence="9">
    <location>
        <begin position="265"/>
        <end position="300"/>
    </location>
</feature>
<feature type="compositionally biased region" description="Low complexity" evidence="9">
    <location>
        <begin position="694"/>
        <end position="705"/>
    </location>
</feature>
<gene>
    <name evidence="12" type="primary">LOC113791021</name>
</gene>
<keyword evidence="4 8" id="KW-0863">Zinc-finger</keyword>
<evidence type="ECO:0000256" key="6">
    <source>
        <dbReference type="ARBA" id="ARBA00023125"/>
    </source>
</evidence>
<dbReference type="PROSITE" id="PS50157">
    <property type="entry name" value="ZINC_FINGER_C2H2_2"/>
    <property type="match status" value="4"/>
</dbReference>
<evidence type="ECO:0000259" key="10">
    <source>
        <dbReference type="PROSITE" id="PS50157"/>
    </source>
</evidence>
<feature type="compositionally biased region" description="Low complexity" evidence="9">
    <location>
        <begin position="719"/>
        <end position="735"/>
    </location>
</feature>
<dbReference type="GO" id="GO:0008270">
    <property type="term" value="F:zinc ion binding"/>
    <property type="evidence" value="ECO:0007669"/>
    <property type="project" value="UniProtKB-KW"/>
</dbReference>
<keyword evidence="7" id="KW-0539">Nucleus</keyword>
<dbReference type="Proteomes" id="UP000515146">
    <property type="component" value="Unplaced"/>
</dbReference>
<feature type="compositionally biased region" description="Acidic residues" evidence="9">
    <location>
        <begin position="400"/>
        <end position="436"/>
    </location>
</feature>
<keyword evidence="3" id="KW-0677">Repeat</keyword>
<feature type="compositionally biased region" description="Acidic residues" evidence="9">
    <location>
        <begin position="283"/>
        <end position="300"/>
    </location>
</feature>
<evidence type="ECO:0000256" key="9">
    <source>
        <dbReference type="SAM" id="MobiDB-lite"/>
    </source>
</evidence>
<dbReference type="Gene3D" id="3.30.160.60">
    <property type="entry name" value="Classic Zinc Finger"/>
    <property type="match status" value="2"/>
</dbReference>
<feature type="compositionally biased region" description="Acidic residues" evidence="9">
    <location>
        <begin position="338"/>
        <end position="350"/>
    </location>
</feature>
<dbReference type="InParanoid" id="A0A6P6XXA6"/>
<feature type="domain" description="C2H2-type" evidence="10">
    <location>
        <begin position="15"/>
        <end position="42"/>
    </location>
</feature>
<feature type="compositionally biased region" description="Basic residues" evidence="9">
    <location>
        <begin position="130"/>
        <end position="139"/>
    </location>
</feature>
<dbReference type="GO" id="GO:0003700">
    <property type="term" value="F:DNA-binding transcription factor activity"/>
    <property type="evidence" value="ECO:0007669"/>
    <property type="project" value="TreeGrafter"/>
</dbReference>
<dbReference type="OrthoDB" id="6507558at2759"/>
<dbReference type="PROSITE" id="PS00028">
    <property type="entry name" value="ZINC_FINGER_C2H2_1"/>
    <property type="match status" value="3"/>
</dbReference>